<sequence>MDSNLSASAKRVQDALRGFGLDCKVKELAESTRTAVDAANAVGCDVGQIVKSLVFRGKSSGKAVFVVASGANQVNEKSLAALVGEKIGKADADFVREQTGFAIGGVSPVGHPAPLHTYVDEDLLGYDELWAAAGTPHALFSLTPEQLCLITSGEVVNIKKVAAP</sequence>
<feature type="domain" description="YbaK/aminoacyl-tRNA synthetase-associated" evidence="1">
    <location>
        <begin position="30"/>
        <end position="147"/>
    </location>
</feature>
<protein>
    <submittedName>
        <fullName evidence="2">Membrane protein</fullName>
    </submittedName>
</protein>
<dbReference type="CDD" id="cd04333">
    <property type="entry name" value="ProX_deacylase"/>
    <property type="match status" value="1"/>
</dbReference>
<evidence type="ECO:0000313" key="3">
    <source>
        <dbReference type="Proteomes" id="UP000194153"/>
    </source>
</evidence>
<proteinExistence type="predicted"/>
<dbReference type="InterPro" id="IPR036754">
    <property type="entry name" value="YbaK/aa-tRNA-synt-asso_dom_sf"/>
</dbReference>
<reference evidence="2 3" key="1">
    <citation type="submission" date="2017-04" db="EMBL/GenBank/DDBJ databases">
        <authorList>
            <consortium name="Geobacter pelophilus Genome Sequencing"/>
            <person name="Aoyagi T."/>
            <person name="Koike H."/>
            <person name="Hori T."/>
        </authorList>
    </citation>
    <scope>NUCLEOTIDE SEQUENCE [LARGE SCALE GENOMIC DNA]</scope>
    <source>
        <strain evidence="2 3">Drf2</strain>
    </source>
</reference>
<dbReference type="Proteomes" id="UP000194153">
    <property type="component" value="Unassembled WGS sequence"/>
</dbReference>
<accession>A0ABQ0MHK1</accession>
<reference evidence="3" key="2">
    <citation type="submission" date="2017-05" db="EMBL/GenBank/DDBJ databases">
        <title>Draft genome sequence of Geobacter pelophilus, a iron(III)-reducing bacteria.</title>
        <authorList>
            <person name="Aoyagi T."/>
            <person name="Koike H."/>
            <person name="Morita T."/>
            <person name="Sato Y."/>
            <person name="Habe H."/>
            <person name="Hori T."/>
        </authorList>
    </citation>
    <scope>NUCLEOTIDE SEQUENCE [LARGE SCALE GENOMIC DNA]</scope>
    <source>
        <strain evidence="3">Drf2</strain>
    </source>
</reference>
<dbReference type="Pfam" id="PF04073">
    <property type="entry name" value="tRNA_edit"/>
    <property type="match status" value="1"/>
</dbReference>
<evidence type="ECO:0000313" key="2">
    <source>
        <dbReference type="EMBL" id="GAW66560.1"/>
    </source>
</evidence>
<dbReference type="PANTHER" id="PTHR30411:SF1">
    <property type="entry name" value="CYTOPLASMIC PROTEIN"/>
    <property type="match status" value="1"/>
</dbReference>
<dbReference type="RefSeq" id="WP_085812902.1">
    <property type="nucleotide sequence ID" value="NZ_BDQG01000001.1"/>
</dbReference>
<evidence type="ECO:0000259" key="1">
    <source>
        <dbReference type="Pfam" id="PF04073"/>
    </source>
</evidence>
<dbReference type="EMBL" id="BDQG01000001">
    <property type="protein sequence ID" value="GAW66560.1"/>
    <property type="molecule type" value="Genomic_DNA"/>
</dbReference>
<dbReference type="SUPFAM" id="SSF55826">
    <property type="entry name" value="YbaK/ProRS associated domain"/>
    <property type="match status" value="1"/>
</dbReference>
<dbReference type="Gene3D" id="3.90.960.10">
    <property type="entry name" value="YbaK/aminoacyl-tRNA synthetase-associated domain"/>
    <property type="match status" value="1"/>
</dbReference>
<dbReference type="InterPro" id="IPR007214">
    <property type="entry name" value="YbaK/aa-tRNA-synth-assoc-dom"/>
</dbReference>
<gene>
    <name evidence="2" type="ORF">GPEL0_01r1983</name>
</gene>
<name>A0ABQ0MHK1_9BACT</name>
<dbReference type="PANTHER" id="PTHR30411">
    <property type="entry name" value="CYTOPLASMIC PROTEIN"/>
    <property type="match status" value="1"/>
</dbReference>
<comment type="caution">
    <text evidence="2">The sequence shown here is derived from an EMBL/GenBank/DDBJ whole genome shotgun (WGS) entry which is preliminary data.</text>
</comment>
<keyword evidence="3" id="KW-1185">Reference proteome</keyword>
<organism evidence="2 3">
    <name type="scientific">Geoanaerobacter pelophilus</name>
    <dbReference type="NCBI Taxonomy" id="60036"/>
    <lineage>
        <taxon>Bacteria</taxon>
        <taxon>Pseudomonadati</taxon>
        <taxon>Thermodesulfobacteriota</taxon>
        <taxon>Desulfuromonadia</taxon>
        <taxon>Geobacterales</taxon>
        <taxon>Geobacteraceae</taxon>
        <taxon>Geoanaerobacter</taxon>
    </lineage>
</organism>